<dbReference type="Gene3D" id="2.170.130.10">
    <property type="entry name" value="TonB-dependent receptor, plug domain"/>
    <property type="match status" value="1"/>
</dbReference>
<evidence type="ECO:0000256" key="9">
    <source>
        <dbReference type="ARBA" id="ARBA00023237"/>
    </source>
</evidence>
<keyword evidence="5 12" id="KW-0732">Signal</keyword>
<dbReference type="Pfam" id="PF07715">
    <property type="entry name" value="Plug"/>
    <property type="match status" value="1"/>
</dbReference>
<dbReference type="RefSeq" id="WP_132127833.1">
    <property type="nucleotide sequence ID" value="NZ_CP042432.1"/>
</dbReference>
<organism evidence="15 16">
    <name type="scientific">Anseongella ginsenosidimutans</name>
    <dbReference type="NCBI Taxonomy" id="496056"/>
    <lineage>
        <taxon>Bacteria</taxon>
        <taxon>Pseudomonadati</taxon>
        <taxon>Bacteroidota</taxon>
        <taxon>Sphingobacteriia</taxon>
        <taxon>Sphingobacteriales</taxon>
        <taxon>Sphingobacteriaceae</taxon>
        <taxon>Anseongella</taxon>
    </lineage>
</organism>
<feature type="signal peptide" evidence="12">
    <location>
        <begin position="1"/>
        <end position="24"/>
    </location>
</feature>
<dbReference type="EMBL" id="SMAD01000001">
    <property type="protein sequence ID" value="TCS90402.1"/>
    <property type="molecule type" value="Genomic_DNA"/>
</dbReference>
<dbReference type="GO" id="GO:0015344">
    <property type="term" value="F:siderophore uptake transmembrane transporter activity"/>
    <property type="evidence" value="ECO:0007669"/>
    <property type="project" value="TreeGrafter"/>
</dbReference>
<dbReference type="Gene3D" id="2.40.170.20">
    <property type="entry name" value="TonB-dependent receptor, beta-barrel domain"/>
    <property type="match status" value="1"/>
</dbReference>
<evidence type="ECO:0000256" key="6">
    <source>
        <dbReference type="ARBA" id="ARBA00023077"/>
    </source>
</evidence>
<keyword evidence="4 10" id="KW-0812">Transmembrane</keyword>
<feature type="domain" description="TonB-dependent receptor plug" evidence="14">
    <location>
        <begin position="124"/>
        <end position="232"/>
    </location>
</feature>
<dbReference type="SUPFAM" id="SSF49464">
    <property type="entry name" value="Carboxypeptidase regulatory domain-like"/>
    <property type="match status" value="1"/>
</dbReference>
<comment type="subcellular location">
    <subcellularLocation>
        <location evidence="1 10">Cell outer membrane</location>
        <topology evidence="1 10">Multi-pass membrane protein</topology>
    </subcellularLocation>
</comment>
<feature type="domain" description="TonB-dependent receptor-like beta-barrel" evidence="13">
    <location>
        <begin position="405"/>
        <end position="884"/>
    </location>
</feature>
<dbReference type="InterPro" id="IPR037066">
    <property type="entry name" value="Plug_dom_sf"/>
</dbReference>
<dbReference type="PROSITE" id="PS52016">
    <property type="entry name" value="TONB_DEPENDENT_REC_3"/>
    <property type="match status" value="1"/>
</dbReference>
<dbReference type="PANTHER" id="PTHR30069:SF29">
    <property type="entry name" value="HEMOGLOBIN AND HEMOGLOBIN-HAPTOGLOBIN-BINDING PROTEIN 1-RELATED"/>
    <property type="match status" value="1"/>
</dbReference>
<evidence type="ECO:0000313" key="16">
    <source>
        <dbReference type="Proteomes" id="UP000295807"/>
    </source>
</evidence>
<gene>
    <name evidence="15" type="ORF">EDD80_101602</name>
</gene>
<name>A0A4R3L1U6_9SPHI</name>
<dbReference type="OrthoDB" id="1109208at2"/>
<dbReference type="AlphaFoldDB" id="A0A4R3L1U6"/>
<protein>
    <submittedName>
        <fullName evidence="15">Outer membrane receptor protein involved in Fe transport</fullName>
    </submittedName>
</protein>
<reference evidence="15 16" key="1">
    <citation type="submission" date="2019-03" db="EMBL/GenBank/DDBJ databases">
        <title>Genomic Encyclopedia of Type Strains, Phase IV (KMG-IV): sequencing the most valuable type-strain genomes for metagenomic binning, comparative biology and taxonomic classification.</title>
        <authorList>
            <person name="Goeker M."/>
        </authorList>
    </citation>
    <scope>NUCLEOTIDE SEQUENCE [LARGE SCALE GENOMIC DNA]</scope>
    <source>
        <strain evidence="15 16">DSM 21100</strain>
    </source>
</reference>
<evidence type="ECO:0000256" key="5">
    <source>
        <dbReference type="ARBA" id="ARBA00022729"/>
    </source>
</evidence>
<dbReference type="InterPro" id="IPR036942">
    <property type="entry name" value="Beta-barrel_TonB_sf"/>
</dbReference>
<dbReference type="GO" id="GO:0044718">
    <property type="term" value="P:siderophore transmembrane transport"/>
    <property type="evidence" value="ECO:0007669"/>
    <property type="project" value="TreeGrafter"/>
</dbReference>
<comment type="caution">
    <text evidence="15">The sequence shown here is derived from an EMBL/GenBank/DDBJ whole genome shotgun (WGS) entry which is preliminary data.</text>
</comment>
<dbReference type="GO" id="GO:0009279">
    <property type="term" value="C:cell outer membrane"/>
    <property type="evidence" value="ECO:0007669"/>
    <property type="project" value="UniProtKB-SubCell"/>
</dbReference>
<accession>A0A4R3L1U6</accession>
<dbReference type="InterPro" id="IPR008969">
    <property type="entry name" value="CarboxyPept-like_regulatory"/>
</dbReference>
<evidence type="ECO:0000256" key="4">
    <source>
        <dbReference type="ARBA" id="ARBA00022692"/>
    </source>
</evidence>
<evidence type="ECO:0000259" key="13">
    <source>
        <dbReference type="Pfam" id="PF00593"/>
    </source>
</evidence>
<evidence type="ECO:0000256" key="10">
    <source>
        <dbReference type="PROSITE-ProRule" id="PRU01360"/>
    </source>
</evidence>
<feature type="chain" id="PRO_5020716974" evidence="12">
    <location>
        <begin position="25"/>
        <end position="912"/>
    </location>
</feature>
<evidence type="ECO:0000256" key="11">
    <source>
        <dbReference type="RuleBase" id="RU003357"/>
    </source>
</evidence>
<keyword evidence="8 15" id="KW-0675">Receptor</keyword>
<evidence type="ECO:0000256" key="12">
    <source>
        <dbReference type="SAM" id="SignalP"/>
    </source>
</evidence>
<comment type="similarity">
    <text evidence="10 11">Belongs to the TonB-dependent receptor family.</text>
</comment>
<dbReference type="Pfam" id="PF13715">
    <property type="entry name" value="CarbopepD_reg_2"/>
    <property type="match status" value="1"/>
</dbReference>
<dbReference type="InterPro" id="IPR012910">
    <property type="entry name" value="Plug_dom"/>
</dbReference>
<dbReference type="InterPro" id="IPR000531">
    <property type="entry name" value="Beta-barrel_TonB"/>
</dbReference>
<dbReference type="SUPFAM" id="SSF56935">
    <property type="entry name" value="Porins"/>
    <property type="match status" value="1"/>
</dbReference>
<dbReference type="PANTHER" id="PTHR30069">
    <property type="entry name" value="TONB-DEPENDENT OUTER MEMBRANE RECEPTOR"/>
    <property type="match status" value="1"/>
</dbReference>
<keyword evidence="2 10" id="KW-0813">Transport</keyword>
<evidence type="ECO:0000259" key="14">
    <source>
        <dbReference type="Pfam" id="PF07715"/>
    </source>
</evidence>
<dbReference type="Gene3D" id="2.60.40.1120">
    <property type="entry name" value="Carboxypeptidase-like, regulatory domain"/>
    <property type="match status" value="1"/>
</dbReference>
<sequence length="912" mass="101004">MKRICKQLALAAFLTAVSSSEVSAQDETVVSGHVLDAETAAPLQDVSVIVKGRPLGTTTGGNGEFELTADITPPFTLVFSHIGYTLKEVTVQGNRTGMEITLQATSILGREIVVAASRMEENILESPVSIEKMNAAAIRAVAAPGFYDALPHLKGVESSIQSLTFRSVSTRGFNSNGNTRFNQFIDGMDNQAPGLNFSVGNMIGMTELDAGSVELLPGAASALYGAGGINGTLLMNSKSPFDYQGLSLQLKAGLNHVGKEQRSSAGFIPDLAFRYARAMGKFAFKINAAYLQANDWEAENYTNFDRLNVQAKPGASHADDPNYDGVNSYGDEINTNIRQVAQQMAAMSLIPGAAVALVPDQLVSRTGYREENLVDYATRNLKLGGALHYRFTSELEGILQVNRGSGTSVYTGADRYSLRDFIMTQYKAELRGRNFFLRAYTTQERSGDSYNATALGSILNETWKPSQQWFPEYVGAFLTAKGAGADDMQAHAAARAFADQERYEPGSGEFEQAKEEITSRYIGFGADRNGAKFNDKTNLYHYEGMYNFSGHIRVVELLAGASYRRYALRSDGTIFDDADRDIGISEYGAYLQVSKKVLEERLKFTGSLRYDKNENFEGRFTPRLSAVVTVTPENNIRLSWQTGFRNPTTQNQYIDLLVRANTRLIGGLPELLGKYNLYENKGYTQESVQRFQQSGNPADLEQYTFRSFKPERVQAYEIGYRGLINKKLLVDAYYYYNIYNDFISALVLLQSPDGTPMELGNASIFSTVVNNPSDVVTQGWALGLDYSLRGWRLGGNVSFNTITEKAEGLYNDFNTPKYRFNLNLGRQNLYRNIGFRLAYRWQDTFHWNSTFSAGEVPAFGALDAQVNYTVPETDVTVKLGGSNIFNRYYFTSFGNPAVGAVYYLSLTYDSVF</sequence>
<evidence type="ECO:0000256" key="8">
    <source>
        <dbReference type="ARBA" id="ARBA00023170"/>
    </source>
</evidence>
<keyword evidence="7 10" id="KW-0472">Membrane</keyword>
<evidence type="ECO:0000256" key="3">
    <source>
        <dbReference type="ARBA" id="ARBA00022452"/>
    </source>
</evidence>
<evidence type="ECO:0000256" key="1">
    <source>
        <dbReference type="ARBA" id="ARBA00004571"/>
    </source>
</evidence>
<evidence type="ECO:0000256" key="2">
    <source>
        <dbReference type="ARBA" id="ARBA00022448"/>
    </source>
</evidence>
<keyword evidence="16" id="KW-1185">Reference proteome</keyword>
<keyword evidence="3 10" id="KW-1134">Transmembrane beta strand</keyword>
<dbReference type="Pfam" id="PF00593">
    <property type="entry name" value="TonB_dep_Rec_b-barrel"/>
    <property type="match status" value="1"/>
</dbReference>
<keyword evidence="9 10" id="KW-0998">Cell outer membrane</keyword>
<proteinExistence type="inferred from homology"/>
<evidence type="ECO:0000313" key="15">
    <source>
        <dbReference type="EMBL" id="TCS90402.1"/>
    </source>
</evidence>
<evidence type="ECO:0000256" key="7">
    <source>
        <dbReference type="ARBA" id="ARBA00023136"/>
    </source>
</evidence>
<keyword evidence="6 11" id="KW-0798">TonB box</keyword>
<dbReference type="InterPro" id="IPR039426">
    <property type="entry name" value="TonB-dep_rcpt-like"/>
</dbReference>
<dbReference type="Proteomes" id="UP000295807">
    <property type="component" value="Unassembled WGS sequence"/>
</dbReference>